<keyword evidence="2" id="KW-0560">Oxidoreductase</keyword>
<evidence type="ECO:0000313" key="7">
    <source>
        <dbReference type="EMBL" id="KUJ24494.1"/>
    </source>
</evidence>
<dbReference type="GO" id="GO:0016491">
    <property type="term" value="F:oxidoreductase activity"/>
    <property type="evidence" value="ECO:0007669"/>
    <property type="project" value="UniProtKB-KW"/>
</dbReference>
<evidence type="ECO:0000259" key="6">
    <source>
        <dbReference type="Pfam" id="PF00248"/>
    </source>
</evidence>
<dbReference type="InterPro" id="IPR023210">
    <property type="entry name" value="NADP_OxRdtase_dom"/>
</dbReference>
<name>A0A194XWT1_MOLSC</name>
<dbReference type="PIRSF" id="PIRSF000097">
    <property type="entry name" value="AKR"/>
    <property type="match status" value="1"/>
</dbReference>
<feature type="active site" description="Proton donor" evidence="3">
    <location>
        <position position="57"/>
    </location>
</feature>
<feature type="binding site" evidence="4">
    <location>
        <position position="119"/>
    </location>
    <ligand>
        <name>substrate</name>
    </ligand>
</feature>
<keyword evidence="8" id="KW-1185">Reference proteome</keyword>
<accession>A0A194XWT1</accession>
<evidence type="ECO:0000256" key="5">
    <source>
        <dbReference type="PIRSR" id="PIRSR000097-3"/>
    </source>
</evidence>
<feature type="site" description="Lowers pKa of active site Tyr" evidence="5">
    <location>
        <position position="87"/>
    </location>
</feature>
<dbReference type="PROSITE" id="PS00063">
    <property type="entry name" value="ALDOKETO_REDUCTASE_3"/>
    <property type="match status" value="1"/>
</dbReference>
<dbReference type="InterPro" id="IPR020471">
    <property type="entry name" value="AKR"/>
</dbReference>
<dbReference type="InterPro" id="IPR036812">
    <property type="entry name" value="NAD(P)_OxRdtase_dom_sf"/>
</dbReference>
<sequence>MASVPVSGVSSATVLLNNGVSMPKVHLGVYQSTNRTKNAVKWALQAGYRAIDCAETYGNEKEVGAAIISYLKANPELSRDEIWFTTKLRVNTSYDVTRSSLKGSIKRTKLGYVDLYLLHTPSGGREKRLECWRALEDALIEGEVRSIGVSNYGIKHLQELLDSKPRVIPAVNQIEVHPFNTHSNLTAFCQKHGIVVQAYSPLVQGRRMDHPTIVELSKKHKVSQAQILLRWGIQKGFVVLPKSTNQERIIANADIWEFEIEETDMERLDGLDEGLVTEWDLLDTE</sequence>
<dbReference type="KEGG" id="psco:LY89DRAFT_634614"/>
<dbReference type="InterPro" id="IPR018170">
    <property type="entry name" value="Aldo/ket_reductase_CS"/>
</dbReference>
<gene>
    <name evidence="7" type="ORF">LY89DRAFT_634614</name>
</gene>
<dbReference type="AlphaFoldDB" id="A0A194XWT1"/>
<dbReference type="FunFam" id="3.20.20.100:FF:000015">
    <property type="entry name" value="Oxidoreductase, aldo/keto reductase family"/>
    <property type="match status" value="1"/>
</dbReference>
<evidence type="ECO:0000256" key="1">
    <source>
        <dbReference type="ARBA" id="ARBA00007905"/>
    </source>
</evidence>
<dbReference type="PANTHER" id="PTHR43827:SF13">
    <property type="entry name" value="ALDO_KETO REDUCTASE FAMILY PROTEIN"/>
    <property type="match status" value="1"/>
</dbReference>
<feature type="domain" description="NADP-dependent oxidoreductase" evidence="6">
    <location>
        <begin position="32"/>
        <end position="272"/>
    </location>
</feature>
<reference evidence="7 8" key="1">
    <citation type="submission" date="2015-10" db="EMBL/GenBank/DDBJ databases">
        <title>Full genome of DAOMC 229536 Phialocephala scopiformis, a fungal endophyte of spruce producing the potent anti-insectan compound rugulosin.</title>
        <authorList>
            <consortium name="DOE Joint Genome Institute"/>
            <person name="Walker A.K."/>
            <person name="Frasz S.L."/>
            <person name="Seifert K.A."/>
            <person name="Miller J.D."/>
            <person name="Mondo S.J."/>
            <person name="Labutti K."/>
            <person name="Lipzen A."/>
            <person name="Dockter R."/>
            <person name="Kennedy M."/>
            <person name="Grigoriev I.V."/>
            <person name="Spatafora J.W."/>
        </authorList>
    </citation>
    <scope>NUCLEOTIDE SEQUENCE [LARGE SCALE GENOMIC DNA]</scope>
    <source>
        <strain evidence="7 8">CBS 120377</strain>
    </source>
</reference>
<dbReference type="PANTHER" id="PTHR43827">
    <property type="entry name" value="2,5-DIKETO-D-GLUCONIC ACID REDUCTASE"/>
    <property type="match status" value="1"/>
</dbReference>
<evidence type="ECO:0000313" key="8">
    <source>
        <dbReference type="Proteomes" id="UP000070700"/>
    </source>
</evidence>
<evidence type="ECO:0000256" key="2">
    <source>
        <dbReference type="ARBA" id="ARBA00023002"/>
    </source>
</evidence>
<dbReference type="PRINTS" id="PR00069">
    <property type="entry name" value="ALDKETRDTASE"/>
</dbReference>
<dbReference type="CDD" id="cd19071">
    <property type="entry name" value="AKR_AKR1-5-like"/>
    <property type="match status" value="1"/>
</dbReference>
<dbReference type="GeneID" id="28821123"/>
<dbReference type="PROSITE" id="PS00798">
    <property type="entry name" value="ALDOKETO_REDUCTASE_1"/>
    <property type="match status" value="1"/>
</dbReference>
<organism evidence="7 8">
    <name type="scientific">Mollisia scopiformis</name>
    <name type="common">Conifer needle endophyte fungus</name>
    <name type="synonym">Phialocephala scopiformis</name>
    <dbReference type="NCBI Taxonomy" id="149040"/>
    <lineage>
        <taxon>Eukaryota</taxon>
        <taxon>Fungi</taxon>
        <taxon>Dikarya</taxon>
        <taxon>Ascomycota</taxon>
        <taxon>Pezizomycotina</taxon>
        <taxon>Leotiomycetes</taxon>
        <taxon>Helotiales</taxon>
        <taxon>Mollisiaceae</taxon>
        <taxon>Mollisia</taxon>
    </lineage>
</organism>
<dbReference type="EMBL" id="KQ947404">
    <property type="protein sequence ID" value="KUJ24494.1"/>
    <property type="molecule type" value="Genomic_DNA"/>
</dbReference>
<comment type="similarity">
    <text evidence="1">Belongs to the aldo/keto reductase family.</text>
</comment>
<evidence type="ECO:0000256" key="4">
    <source>
        <dbReference type="PIRSR" id="PIRSR000097-2"/>
    </source>
</evidence>
<evidence type="ECO:0000256" key="3">
    <source>
        <dbReference type="PIRSR" id="PIRSR000097-1"/>
    </source>
</evidence>
<dbReference type="OrthoDB" id="416253at2759"/>
<dbReference type="FunCoup" id="A0A194XWT1">
    <property type="interactions" value="117"/>
</dbReference>
<dbReference type="SUPFAM" id="SSF51430">
    <property type="entry name" value="NAD(P)-linked oxidoreductase"/>
    <property type="match status" value="1"/>
</dbReference>
<dbReference type="PROSITE" id="PS00062">
    <property type="entry name" value="ALDOKETO_REDUCTASE_2"/>
    <property type="match status" value="1"/>
</dbReference>
<proteinExistence type="inferred from homology"/>
<dbReference type="InParanoid" id="A0A194XWT1"/>
<protein>
    <submittedName>
        <fullName evidence="7">Aldo/keto reductase</fullName>
    </submittedName>
</protein>
<dbReference type="Proteomes" id="UP000070700">
    <property type="component" value="Unassembled WGS sequence"/>
</dbReference>
<dbReference type="Pfam" id="PF00248">
    <property type="entry name" value="Aldo_ket_red"/>
    <property type="match status" value="1"/>
</dbReference>
<dbReference type="Gene3D" id="3.20.20.100">
    <property type="entry name" value="NADP-dependent oxidoreductase domain"/>
    <property type="match status" value="1"/>
</dbReference>
<dbReference type="RefSeq" id="XP_018078849.1">
    <property type="nucleotide sequence ID" value="XM_018211397.1"/>
</dbReference>